<dbReference type="InterPro" id="IPR001078">
    <property type="entry name" value="2-oxoacid_DH_actylTfrase"/>
</dbReference>
<dbReference type="InterPro" id="IPR036625">
    <property type="entry name" value="E3-bd_dom_sf"/>
</dbReference>
<sequence>MAEKVVMPKLGATMEEGTIDNWLVEVGEEVEEGDPIVEIQTDKITMEVEAETDGILLKRLYDAGDSVPVQHTIAYIGEAGEEVPDEADAVSESVTDTVEHTKVPEAEEVVSSGSATEEKIRRTPIARKLAVENNIPLGNIGGTGPLGRIQKIDVETYIDQNKENITPLARKVAADHQIDTSTVTGSGVHGKIKKADVLATQHHGTVEEVEEERVPFKGMRKVIADNISNSFYTAPHVTLFSEIDMTEVVQVRKQLLPIIEEQEGVRVSFNEIIMKATAYSLRKNPEINVSLENEKEIVYHQNVHLGFAVAIDAGLVVPVVKNVDQKGLALLTKEAKTIAKKARDSMLTPDEMQGSTFTISNLGMFAVDGFTPIINQPNAAILGVGRIQEKPVIRHGEVEVRSMMSLSLSFDHRIIDGAPAAQFLTDLKNVLENPYQLMV</sequence>
<dbReference type="EC" id="2.3.1.-" evidence="6"/>
<dbReference type="PROSITE" id="PS51826">
    <property type="entry name" value="PSBD"/>
    <property type="match status" value="2"/>
</dbReference>
<comment type="cofactor">
    <cofactor evidence="1 6">
        <name>(R)-lipoate</name>
        <dbReference type="ChEBI" id="CHEBI:83088"/>
    </cofactor>
</comment>
<feature type="domain" description="Lipoyl-binding" evidence="7">
    <location>
        <begin position="2"/>
        <end position="77"/>
    </location>
</feature>
<comment type="similarity">
    <text evidence="2 6">Belongs to the 2-oxoacid dehydrogenase family.</text>
</comment>
<dbReference type="GO" id="GO:0016407">
    <property type="term" value="F:acetyltransferase activity"/>
    <property type="evidence" value="ECO:0007669"/>
    <property type="project" value="TreeGrafter"/>
</dbReference>
<evidence type="ECO:0000256" key="1">
    <source>
        <dbReference type="ARBA" id="ARBA00001938"/>
    </source>
</evidence>
<dbReference type="InterPro" id="IPR003016">
    <property type="entry name" value="2-oxoA_DH_lipoyl-BS"/>
</dbReference>
<dbReference type="Pfam" id="PF02817">
    <property type="entry name" value="E3_binding"/>
    <property type="match status" value="2"/>
</dbReference>
<gene>
    <name evidence="9" type="ORF">H9895_00240</name>
</gene>
<accession>A0A9D1PKG7</accession>
<dbReference type="SUPFAM" id="SSF51230">
    <property type="entry name" value="Single hybrid motif"/>
    <property type="match status" value="1"/>
</dbReference>
<evidence type="ECO:0000259" key="8">
    <source>
        <dbReference type="PROSITE" id="PS51826"/>
    </source>
</evidence>
<dbReference type="CDD" id="cd06849">
    <property type="entry name" value="lipoyl_domain"/>
    <property type="match status" value="1"/>
</dbReference>
<dbReference type="GO" id="GO:0005737">
    <property type="term" value="C:cytoplasm"/>
    <property type="evidence" value="ECO:0007669"/>
    <property type="project" value="TreeGrafter"/>
</dbReference>
<proteinExistence type="inferred from homology"/>
<keyword evidence="5 6" id="KW-0012">Acyltransferase</keyword>
<dbReference type="EMBL" id="DXHX01000007">
    <property type="protein sequence ID" value="HIV73491.1"/>
    <property type="molecule type" value="Genomic_DNA"/>
</dbReference>
<feature type="domain" description="Peripheral subunit-binding (PSBD)" evidence="8">
    <location>
        <begin position="121"/>
        <end position="158"/>
    </location>
</feature>
<dbReference type="Gene3D" id="2.40.50.100">
    <property type="match status" value="1"/>
</dbReference>
<dbReference type="SUPFAM" id="SSF47005">
    <property type="entry name" value="Peripheral subunit-binding domain of 2-oxo acid dehydrogenase complex"/>
    <property type="match status" value="2"/>
</dbReference>
<comment type="caution">
    <text evidence="9">The sequence shown here is derived from an EMBL/GenBank/DDBJ whole genome shotgun (WGS) entry which is preliminary data.</text>
</comment>
<evidence type="ECO:0000313" key="10">
    <source>
        <dbReference type="Proteomes" id="UP000823937"/>
    </source>
</evidence>
<organism evidence="9 10">
    <name type="scientific">Candidatus Pseudogracilibacillus intestinigallinarum</name>
    <dbReference type="NCBI Taxonomy" id="2838742"/>
    <lineage>
        <taxon>Bacteria</taxon>
        <taxon>Bacillati</taxon>
        <taxon>Bacillota</taxon>
        <taxon>Bacilli</taxon>
        <taxon>Bacillales</taxon>
        <taxon>Bacillaceae</taxon>
        <taxon>Pseudogracilibacillus</taxon>
    </lineage>
</organism>
<dbReference type="Pfam" id="PF00198">
    <property type="entry name" value="2-oxoacid_dh"/>
    <property type="match status" value="1"/>
</dbReference>
<name>A0A9D1PKG7_9BACI</name>
<dbReference type="InterPro" id="IPR000089">
    <property type="entry name" value="Biotin_lipoyl"/>
</dbReference>
<dbReference type="InterPro" id="IPR023213">
    <property type="entry name" value="CAT-like_dom_sf"/>
</dbReference>
<dbReference type="Proteomes" id="UP000823937">
    <property type="component" value="Unassembled WGS sequence"/>
</dbReference>
<dbReference type="Gene3D" id="4.10.320.10">
    <property type="entry name" value="E3-binding domain"/>
    <property type="match status" value="2"/>
</dbReference>
<dbReference type="InterPro" id="IPR050743">
    <property type="entry name" value="2-oxoacid_DH_E2_comp"/>
</dbReference>
<reference evidence="9" key="2">
    <citation type="submission" date="2021-04" db="EMBL/GenBank/DDBJ databases">
        <authorList>
            <person name="Gilroy R."/>
        </authorList>
    </citation>
    <scope>NUCLEOTIDE SEQUENCE</scope>
    <source>
        <strain evidence="9">CHK169-2315</strain>
    </source>
</reference>
<dbReference type="PROSITE" id="PS50968">
    <property type="entry name" value="BIOTINYL_LIPOYL"/>
    <property type="match status" value="1"/>
</dbReference>
<dbReference type="AlphaFoldDB" id="A0A9D1PKG7"/>
<evidence type="ECO:0000313" key="9">
    <source>
        <dbReference type="EMBL" id="HIV73491.1"/>
    </source>
</evidence>
<dbReference type="InterPro" id="IPR011053">
    <property type="entry name" value="Single_hybrid_motif"/>
</dbReference>
<dbReference type="PANTHER" id="PTHR43178:SF5">
    <property type="entry name" value="LIPOAMIDE ACYLTRANSFERASE COMPONENT OF BRANCHED-CHAIN ALPHA-KETO ACID DEHYDROGENASE COMPLEX, MITOCHONDRIAL"/>
    <property type="match status" value="1"/>
</dbReference>
<reference evidence="9" key="1">
    <citation type="journal article" date="2021" name="PeerJ">
        <title>Extensive microbial diversity within the chicken gut microbiome revealed by metagenomics and culture.</title>
        <authorList>
            <person name="Gilroy R."/>
            <person name="Ravi A."/>
            <person name="Getino M."/>
            <person name="Pursley I."/>
            <person name="Horton D.L."/>
            <person name="Alikhan N.F."/>
            <person name="Baker D."/>
            <person name="Gharbi K."/>
            <person name="Hall N."/>
            <person name="Watson M."/>
            <person name="Adriaenssens E.M."/>
            <person name="Foster-Nyarko E."/>
            <person name="Jarju S."/>
            <person name="Secka A."/>
            <person name="Antonio M."/>
            <person name="Oren A."/>
            <person name="Chaudhuri R.R."/>
            <person name="La Ragione R."/>
            <person name="Hildebrand F."/>
            <person name="Pallen M.J."/>
        </authorList>
    </citation>
    <scope>NUCLEOTIDE SEQUENCE</scope>
    <source>
        <strain evidence="9">CHK169-2315</strain>
    </source>
</reference>
<dbReference type="InterPro" id="IPR004167">
    <property type="entry name" value="PSBD"/>
</dbReference>
<protein>
    <recommendedName>
        <fullName evidence="6">Dihydrolipoamide acetyltransferase component of pyruvate dehydrogenase complex</fullName>
        <ecNumber evidence="6">2.3.1.-</ecNumber>
    </recommendedName>
</protein>
<evidence type="ECO:0000256" key="3">
    <source>
        <dbReference type="ARBA" id="ARBA00022679"/>
    </source>
</evidence>
<keyword evidence="3 6" id="KW-0808">Transferase</keyword>
<dbReference type="PANTHER" id="PTHR43178">
    <property type="entry name" value="DIHYDROLIPOAMIDE ACETYLTRANSFERASE COMPONENT OF PYRUVATE DEHYDROGENASE COMPLEX"/>
    <property type="match status" value="1"/>
</dbReference>
<dbReference type="GO" id="GO:0031405">
    <property type="term" value="F:lipoic acid binding"/>
    <property type="evidence" value="ECO:0007669"/>
    <property type="project" value="TreeGrafter"/>
</dbReference>
<dbReference type="PROSITE" id="PS00189">
    <property type="entry name" value="LIPOYL"/>
    <property type="match status" value="1"/>
</dbReference>
<dbReference type="FunFam" id="3.30.559.10:FF:000007">
    <property type="entry name" value="Dihydrolipoamide acetyltransferase component of pyruvate dehydrogenase complex"/>
    <property type="match status" value="1"/>
</dbReference>
<keyword evidence="4 6" id="KW-0450">Lipoyl</keyword>
<dbReference type="Pfam" id="PF00364">
    <property type="entry name" value="Biotin_lipoyl"/>
    <property type="match status" value="1"/>
</dbReference>
<evidence type="ECO:0000256" key="4">
    <source>
        <dbReference type="ARBA" id="ARBA00022823"/>
    </source>
</evidence>
<evidence type="ECO:0000256" key="6">
    <source>
        <dbReference type="RuleBase" id="RU003423"/>
    </source>
</evidence>
<evidence type="ECO:0000256" key="2">
    <source>
        <dbReference type="ARBA" id="ARBA00007317"/>
    </source>
</evidence>
<dbReference type="SUPFAM" id="SSF52777">
    <property type="entry name" value="CoA-dependent acyltransferases"/>
    <property type="match status" value="1"/>
</dbReference>
<evidence type="ECO:0000256" key="5">
    <source>
        <dbReference type="ARBA" id="ARBA00023315"/>
    </source>
</evidence>
<dbReference type="Gene3D" id="3.30.559.10">
    <property type="entry name" value="Chloramphenicol acetyltransferase-like domain"/>
    <property type="match status" value="1"/>
</dbReference>
<evidence type="ECO:0000259" key="7">
    <source>
        <dbReference type="PROSITE" id="PS50968"/>
    </source>
</evidence>
<feature type="domain" description="Peripheral subunit-binding (PSBD)" evidence="8">
    <location>
        <begin position="164"/>
        <end position="201"/>
    </location>
</feature>